<comment type="caution">
    <text evidence="2">The sequence shown here is derived from an EMBL/GenBank/DDBJ whole genome shotgun (WGS) entry which is preliminary data.</text>
</comment>
<evidence type="ECO:0000313" key="2">
    <source>
        <dbReference type="EMBL" id="MFD0964487.1"/>
    </source>
</evidence>
<sequence length="197" mass="21875">MKPNIFFIALSIIVLSSCASIPSSTTTLTQEVLKESSGMHSLNISLINQLYANRKEQVNNFITNTYTPALLDNFSKNLPDSLNYKEELPHILKSIIPIINKKKDSMQSVLDAEQNQLIAQLNKNYNNFSTAGTSLQNLINSAVKLKSEEKTAISAVQSLTKNTINISNIENKLDSLLIHSGNDFSKLLKVHSIIKNN</sequence>
<dbReference type="PROSITE" id="PS51257">
    <property type="entry name" value="PROKAR_LIPOPROTEIN"/>
    <property type="match status" value="1"/>
</dbReference>
<dbReference type="RefSeq" id="WP_377716032.1">
    <property type="nucleotide sequence ID" value="NZ_JBHTJM010000009.1"/>
</dbReference>
<organism evidence="2 3">
    <name type="scientific">Pseudofulvibacter geojedonensis</name>
    <dbReference type="NCBI Taxonomy" id="1123758"/>
    <lineage>
        <taxon>Bacteria</taxon>
        <taxon>Pseudomonadati</taxon>
        <taxon>Bacteroidota</taxon>
        <taxon>Flavobacteriia</taxon>
        <taxon>Flavobacteriales</taxon>
        <taxon>Flavobacteriaceae</taxon>
        <taxon>Pseudofulvibacter</taxon>
    </lineage>
</organism>
<protein>
    <recommendedName>
        <fullName evidence="4">Lipoprotein</fullName>
    </recommendedName>
</protein>
<feature type="chain" id="PRO_5046951246" description="Lipoprotein" evidence="1">
    <location>
        <begin position="20"/>
        <end position="197"/>
    </location>
</feature>
<dbReference type="Proteomes" id="UP001596997">
    <property type="component" value="Unassembled WGS sequence"/>
</dbReference>
<dbReference type="EMBL" id="JBHTJM010000009">
    <property type="protein sequence ID" value="MFD0964487.1"/>
    <property type="molecule type" value="Genomic_DNA"/>
</dbReference>
<feature type="signal peptide" evidence="1">
    <location>
        <begin position="1"/>
        <end position="19"/>
    </location>
</feature>
<gene>
    <name evidence="2" type="ORF">ACFQ1O_10775</name>
</gene>
<reference evidence="3" key="1">
    <citation type="journal article" date="2019" name="Int. J. Syst. Evol. Microbiol.">
        <title>The Global Catalogue of Microorganisms (GCM) 10K type strain sequencing project: providing services to taxonomists for standard genome sequencing and annotation.</title>
        <authorList>
            <consortium name="The Broad Institute Genomics Platform"/>
            <consortium name="The Broad Institute Genome Sequencing Center for Infectious Disease"/>
            <person name="Wu L."/>
            <person name="Ma J."/>
        </authorList>
    </citation>
    <scope>NUCLEOTIDE SEQUENCE [LARGE SCALE GENOMIC DNA]</scope>
    <source>
        <strain evidence="3">CCUG 62114</strain>
    </source>
</reference>
<keyword evidence="1" id="KW-0732">Signal</keyword>
<proteinExistence type="predicted"/>
<evidence type="ECO:0008006" key="4">
    <source>
        <dbReference type="Google" id="ProtNLM"/>
    </source>
</evidence>
<keyword evidence="3" id="KW-1185">Reference proteome</keyword>
<name>A0ABW3I4R4_9FLAO</name>
<evidence type="ECO:0000313" key="3">
    <source>
        <dbReference type="Proteomes" id="UP001596997"/>
    </source>
</evidence>
<evidence type="ECO:0000256" key="1">
    <source>
        <dbReference type="SAM" id="SignalP"/>
    </source>
</evidence>
<accession>A0ABW3I4R4</accession>